<protein>
    <submittedName>
        <fullName evidence="1">Uncharacterized protein</fullName>
    </submittedName>
</protein>
<dbReference type="Proteomes" id="UP000264820">
    <property type="component" value="Unplaced"/>
</dbReference>
<evidence type="ECO:0000313" key="2">
    <source>
        <dbReference type="Proteomes" id="UP000264820"/>
    </source>
</evidence>
<evidence type="ECO:0000313" key="1">
    <source>
        <dbReference type="Ensembl" id="ENSHCOP00000011802.1"/>
    </source>
</evidence>
<dbReference type="STRING" id="109280.ENSHCOP00000011802"/>
<dbReference type="OMA" id="EMTLASK"/>
<dbReference type="GeneTree" id="ENSGT00940000177559"/>
<organism evidence="1 2">
    <name type="scientific">Hippocampus comes</name>
    <name type="common">Tiger tail seahorse</name>
    <dbReference type="NCBI Taxonomy" id="109280"/>
    <lineage>
        <taxon>Eukaryota</taxon>
        <taxon>Metazoa</taxon>
        <taxon>Chordata</taxon>
        <taxon>Craniata</taxon>
        <taxon>Vertebrata</taxon>
        <taxon>Euteleostomi</taxon>
        <taxon>Actinopterygii</taxon>
        <taxon>Neopterygii</taxon>
        <taxon>Teleostei</taxon>
        <taxon>Neoteleostei</taxon>
        <taxon>Acanthomorphata</taxon>
        <taxon>Syngnathiaria</taxon>
        <taxon>Syngnathiformes</taxon>
        <taxon>Syngnathoidei</taxon>
        <taxon>Syngnathidae</taxon>
        <taxon>Hippocampus</taxon>
    </lineage>
</organism>
<reference evidence="1" key="1">
    <citation type="submission" date="2025-08" db="UniProtKB">
        <authorList>
            <consortium name="Ensembl"/>
        </authorList>
    </citation>
    <scope>IDENTIFICATION</scope>
</reference>
<accession>A0A3Q2YEV1</accession>
<proteinExistence type="predicted"/>
<dbReference type="AlphaFoldDB" id="A0A3Q2YEV1"/>
<reference evidence="1" key="2">
    <citation type="submission" date="2025-09" db="UniProtKB">
        <authorList>
            <consortium name="Ensembl"/>
        </authorList>
    </citation>
    <scope>IDENTIFICATION</scope>
</reference>
<keyword evidence="2" id="KW-1185">Reference proteome</keyword>
<sequence length="79" mass="8766">MATAYERYNLHTTPEKFFIEACDDGADAVLAIDRVSNEMTLASKKDIPASAVTRPICGIMGTIRLVAGRRQFCICQRSR</sequence>
<dbReference type="Ensembl" id="ENSHCOT00000018651.1">
    <property type="protein sequence ID" value="ENSHCOP00000011802.1"/>
    <property type="gene ID" value="ENSHCOG00000014701.1"/>
</dbReference>
<name>A0A3Q2YEV1_HIPCM</name>